<dbReference type="CDD" id="cd00603">
    <property type="entry name" value="IPT_PCSR"/>
    <property type="match status" value="6"/>
</dbReference>
<dbReference type="Pfam" id="PF10162">
    <property type="entry name" value="G8"/>
    <property type="match status" value="2"/>
</dbReference>
<feature type="transmembrane region" description="Helical" evidence="2">
    <location>
        <begin position="2460"/>
        <end position="2483"/>
    </location>
</feature>
<keyword evidence="2" id="KW-0472">Membrane</keyword>
<dbReference type="Proteomes" id="UP001217089">
    <property type="component" value="Unassembled WGS sequence"/>
</dbReference>
<name>A0ABQ9FFS3_TEGGR</name>
<evidence type="ECO:0000256" key="2">
    <source>
        <dbReference type="SAM" id="Phobius"/>
    </source>
</evidence>
<proteinExistence type="predicted"/>
<keyword evidence="2" id="KW-0812">Transmembrane</keyword>
<dbReference type="InterPro" id="IPR052387">
    <property type="entry name" value="Fibrocystin"/>
</dbReference>
<feature type="domain" description="G8" evidence="4">
    <location>
        <begin position="1332"/>
        <end position="1472"/>
    </location>
</feature>
<reference evidence="5 6" key="1">
    <citation type="submission" date="2022-12" db="EMBL/GenBank/DDBJ databases">
        <title>Chromosome-level genome of Tegillarca granosa.</title>
        <authorList>
            <person name="Kim J."/>
        </authorList>
    </citation>
    <scope>NUCLEOTIDE SEQUENCE [LARGE SCALE GENOMIC DNA]</scope>
    <source>
        <strain evidence="5">Teg-2019</strain>
        <tissue evidence="5">Adductor muscle</tissue>
    </source>
</reference>
<dbReference type="InterPro" id="IPR008972">
    <property type="entry name" value="Cupredoxin"/>
</dbReference>
<evidence type="ECO:0000313" key="5">
    <source>
        <dbReference type="EMBL" id="KAJ8316164.1"/>
    </source>
</evidence>
<keyword evidence="2" id="KW-1133">Transmembrane helix</keyword>
<dbReference type="InterPro" id="IPR019316">
    <property type="entry name" value="G8_domain"/>
</dbReference>
<evidence type="ECO:0000259" key="4">
    <source>
        <dbReference type="PROSITE" id="PS51484"/>
    </source>
</evidence>
<dbReference type="PANTHER" id="PTHR46769:SF2">
    <property type="entry name" value="FIBROCYSTIN-L ISOFORM 2 PRECURSOR-RELATED"/>
    <property type="match status" value="1"/>
</dbReference>
<dbReference type="SUPFAM" id="SSF49503">
    <property type="entry name" value="Cupredoxins"/>
    <property type="match status" value="1"/>
</dbReference>
<dbReference type="SUPFAM" id="SSF81296">
    <property type="entry name" value="E set domains"/>
    <property type="match status" value="8"/>
</dbReference>
<feature type="signal peptide" evidence="3">
    <location>
        <begin position="1"/>
        <end position="18"/>
    </location>
</feature>
<dbReference type="InterPro" id="IPR014756">
    <property type="entry name" value="Ig_E-set"/>
</dbReference>
<dbReference type="InterPro" id="IPR013783">
    <property type="entry name" value="Ig-like_fold"/>
</dbReference>
<dbReference type="PROSITE" id="PS51484">
    <property type="entry name" value="G8"/>
    <property type="match status" value="1"/>
</dbReference>
<dbReference type="Pfam" id="PF01833">
    <property type="entry name" value="TIG"/>
    <property type="match status" value="9"/>
</dbReference>
<dbReference type="Gene3D" id="2.60.40.10">
    <property type="entry name" value="Immunoglobulins"/>
    <property type="match status" value="9"/>
</dbReference>
<dbReference type="PANTHER" id="PTHR46769">
    <property type="entry name" value="POLYCYSTIC KIDNEY AND HEPATIC DISEASE 1 (AUTOSOMAL RECESSIVE)-LIKE 1"/>
    <property type="match status" value="1"/>
</dbReference>
<dbReference type="SMART" id="SM00429">
    <property type="entry name" value="IPT"/>
    <property type="match status" value="6"/>
</dbReference>
<gene>
    <name evidence="5" type="ORF">KUTeg_006178</name>
</gene>
<protein>
    <recommendedName>
        <fullName evidence="4">G8 domain-containing protein</fullName>
    </recommendedName>
</protein>
<dbReference type="CDD" id="cd12087">
    <property type="entry name" value="TM_EGFR-like"/>
    <property type="match status" value="1"/>
</dbReference>
<sequence length="2600" mass="277810">MVISVVYTGCTLALSTSAVITGTGFSSVPSKNIVKIGGVACTVTAATSTSITCSVGNGPTGAQSVSVVVDGVGTATGAISFTYVSNINSISPSSGSLGGRYMIYLYDFESLAASAGAVGVVVSQYGSTLSSSTQFTYDNALTATITASSVTTTGVLGGSTIVLTGTGFGASASCTSGTCLKIGDVDATVSSYSDTSVTATLPAQAPGSYPIRLIVGTNGYAKIGAGVTNIEYKLTVTKIYPNRGSIYGGTKVTVTGQGFEFGVGFAWNPPLLSVSVGDTIKWKWWMATQLSSTVQFGVCETSGSTATTCKTAGFGTGTTKSSSGTYSFEVPQSGYYYYWSGYWDSHDSEYFRGVFSATERSESREDFTLSLNGYEATYDINSGVQNPSYSGNCAPELSPTGTCSALSGGTANKFHFDFLNCMSGSVTSVSLNEGSSQDVITLTGSGFTTTACQNEISVGSHSCAIQSATTSQVTCKVDANNNMVAGELTEFNVRISNRGNSILKFTDPSKRKFRLQPHISAITPSQGSKAGGTLMTINGGGFPSSTSDLQVTIDGFTCTIQSVTYSSVTCLTPNSGSYGTKPVRLYVTNNGNTMEAVCKTNPNGQTQTCEFTYASSLTPDMTSVSPTTVDGSSVPTTVTITGINFGTDSSKIHVTIGGVSCTAQTVNDTSITCSIGNIPVGNQAVQLSINGKGSSLSTGNVVISSQAVLTSVNPTTGSTNGGTILTISGNGFVDGKTSVTLGSSTCSIVAVSLSEIKCRTPAGSAGSVNLGVTSNSQTYSPTLTFTYDAAATPAVSSVSPTSGNSGDSIVITGTGFSTNNADNNVTIDGTECMVTASQATQITCTLGTHSVGSYPLKVHVAGSGDSGTVSFSYQLAVTSINPASGSLGGSQQVTIQGSGFDVSVTTVTICGKTCEVAAGATQTSSSFICLTPPSSAVSVTIGGITCGVQTVTNTQITCITQARTAGSIKTKVNVEISGNGVAPQSYLNVFCVFLQTNADFYYVDVWSSPYTWGGNSPPTAGDIVDIPQGQTILLDNSTATLEMLIIRMLLCLRQYMFIVEFQHQLHGHSCHQQQLLGQHQSVYKYLLNGKLEIQLFSPQPGHRHKQSESETSCVAAGADFNQGVSTSICPPTVKFHRFAFMNTLPEALLYKYGVFTNQYGIMKAPFATKRLTHKPGWVAMLVDGEKYSLAFENALQVTNISYQGTFYSFDSDNEHVQICHKLNRMPDRFFFDGKTPRNQSELPLDINNNINGDWYYDNSTSELCYIVAGKKVKRRAALGQDDNDRTAIMKAYKCYYTDCQLPPDPDTIPPSCIRPANAIYWSNSSVWSFAPAGYGGNYGNNQSGLPQANDKVIIPSDIYMVMDQQIPTLDSLEILGTLELDHGPNKDRQFTISVTYLYILGGRLVIGCSEANPFEGTVQIILRGTHATPDWPVTEGPNVGSKVLGYGSISNVEFYRMGQYGWDAPYDPRFALSFVDTGIKVISTGTKLRRNLVNLNIWPGSYQDRQEAKNINYDGAIEAMGSQGIVLQGNHMSGAERTGYHGEPEPCNGNSEPWMDNVVHSAMIGVAILGQDSLTSPPSCIHYSNYTVWKCYDFGLFYVGPLSLETRRNQLIDNGVGLHVLVYGPSALDHQYADKYLLIEDSLFVGTSPAFDCTKDVVNTNDDNIVLSGMARAGRIGGTGSFIGGRRGFDIGTFAQSSNNCPEKPFNNIMSYPAISGRTNMKRVTFAHFKSACGYNDFAISTPSRNDDLIHPLTVESTQFDDVPDDNKVHFTRPNLGKINPSDCVDMDCDGLKKVMIQDLDGTFLGSVGTVIAESEFEWDQDPRRGLGDYRIPKAMLTDPSGRRWSYTEFAKYKGRNYSCYYSSVAPQKTRYFLLHAGTNDAIRLATFYKTPNRLDVYHNGNYIIPKNGQLDSNNNLILSQPTTPGQYMPDPAVDVSGANYIDRDWSQLNIIIKGPEPVEVVTTPVIVVGFNVPTLTVDQFFGPNLLSNVATFLGVDPSKVRTMNVISGVSKRRRKRSGTNTMYYVEIGDGPCPTLNCTQTSSVTSDLNQMFITIVNEYQLGNLAESLNTTLNGISVQAPLPPTTDPLWQTLVQSTSSYESIIKIPQTLTIQTEAVPGTEGNVFTTQPKLQFLDASGNPVTILGASSAPWQVQVSLRAGSGSNPLATLSGNTTVTFVNGWANFTNLALSHLGSGFILDFNIVYPTNSNSTVASNPLTVSQRPLKGTVVSTGHESYENSAVSIEIEIRDSTTDQALSDIAWNGHTWTATATLTSSSTVGYTYSGSLSGTLTSTFNAGTGRALLNNLVLDQMGAVFVTMVITSSPSDYNFTVEQMVNVLPAEHSSLVITKTSTLQFKFDISFAVYGNMYFYAAIVNQLSSANKHLKFYGGSYSQGSVIITVNVGGNTTSVQTLITDMCDSISAGNTYTYNGQTFTMTNYMMVDGSTYYGVNCAASSNDAAKIGLIVGIVIGVLILIAIVAAVVFWRCKVYPKTKTHRFSICVPHSQVRKFEDKDDIIKYLGTSHYVENVLWREDTFQSLREKSFTGSAKSPMPPMNTRLASTLSAESPVPPLSTAPEIIAQGTPRTTTFLEEKKQSAKTSHF</sequence>
<evidence type="ECO:0000256" key="1">
    <source>
        <dbReference type="ARBA" id="ARBA00022729"/>
    </source>
</evidence>
<keyword evidence="1 3" id="KW-0732">Signal</keyword>
<evidence type="ECO:0000313" key="6">
    <source>
        <dbReference type="Proteomes" id="UP001217089"/>
    </source>
</evidence>
<keyword evidence="6" id="KW-1185">Reference proteome</keyword>
<dbReference type="EMBL" id="JARBDR010000328">
    <property type="protein sequence ID" value="KAJ8316164.1"/>
    <property type="molecule type" value="Genomic_DNA"/>
</dbReference>
<dbReference type="SMART" id="SM01225">
    <property type="entry name" value="G8"/>
    <property type="match status" value="1"/>
</dbReference>
<dbReference type="CDD" id="cd00102">
    <property type="entry name" value="IPT"/>
    <property type="match status" value="1"/>
</dbReference>
<dbReference type="InterPro" id="IPR002909">
    <property type="entry name" value="IPT_dom"/>
</dbReference>
<evidence type="ECO:0000256" key="3">
    <source>
        <dbReference type="SAM" id="SignalP"/>
    </source>
</evidence>
<accession>A0ABQ9FFS3</accession>
<feature type="chain" id="PRO_5046458883" description="G8 domain-containing protein" evidence="3">
    <location>
        <begin position="19"/>
        <end position="2600"/>
    </location>
</feature>
<organism evidence="5 6">
    <name type="scientific">Tegillarca granosa</name>
    <name type="common">Malaysian cockle</name>
    <name type="synonym">Anadara granosa</name>
    <dbReference type="NCBI Taxonomy" id="220873"/>
    <lineage>
        <taxon>Eukaryota</taxon>
        <taxon>Metazoa</taxon>
        <taxon>Spiralia</taxon>
        <taxon>Lophotrochozoa</taxon>
        <taxon>Mollusca</taxon>
        <taxon>Bivalvia</taxon>
        <taxon>Autobranchia</taxon>
        <taxon>Pteriomorphia</taxon>
        <taxon>Arcoida</taxon>
        <taxon>Arcoidea</taxon>
        <taxon>Arcidae</taxon>
        <taxon>Tegillarca</taxon>
    </lineage>
</organism>
<comment type="caution">
    <text evidence="5">The sequence shown here is derived from an EMBL/GenBank/DDBJ whole genome shotgun (WGS) entry which is preliminary data.</text>
</comment>